<evidence type="ECO:0000313" key="3">
    <source>
        <dbReference type="Proteomes" id="UP001642483"/>
    </source>
</evidence>
<comment type="caution">
    <text evidence="2">The sequence shown here is derived from an EMBL/GenBank/DDBJ whole genome shotgun (WGS) entry which is preliminary data.</text>
</comment>
<reference evidence="2 3" key="1">
    <citation type="submission" date="2024-02" db="EMBL/GenBank/DDBJ databases">
        <authorList>
            <person name="Daric V."/>
            <person name="Darras S."/>
        </authorList>
    </citation>
    <scope>NUCLEOTIDE SEQUENCE [LARGE SCALE GENOMIC DNA]</scope>
</reference>
<feature type="region of interest" description="Disordered" evidence="1">
    <location>
        <begin position="129"/>
        <end position="197"/>
    </location>
</feature>
<name>A0ABP0FRR9_CLALP</name>
<keyword evidence="3" id="KW-1185">Reference proteome</keyword>
<organism evidence="2 3">
    <name type="scientific">Clavelina lepadiformis</name>
    <name type="common">Light-bulb sea squirt</name>
    <name type="synonym">Ascidia lepadiformis</name>
    <dbReference type="NCBI Taxonomy" id="159417"/>
    <lineage>
        <taxon>Eukaryota</taxon>
        <taxon>Metazoa</taxon>
        <taxon>Chordata</taxon>
        <taxon>Tunicata</taxon>
        <taxon>Ascidiacea</taxon>
        <taxon>Aplousobranchia</taxon>
        <taxon>Clavelinidae</taxon>
        <taxon>Clavelina</taxon>
    </lineage>
</organism>
<feature type="compositionally biased region" description="Basic and acidic residues" evidence="1">
    <location>
        <begin position="129"/>
        <end position="140"/>
    </location>
</feature>
<evidence type="ECO:0000313" key="2">
    <source>
        <dbReference type="EMBL" id="CAK8682341.1"/>
    </source>
</evidence>
<gene>
    <name evidence="2" type="ORF">CVLEPA_LOCUS13014</name>
</gene>
<dbReference type="EMBL" id="CAWYQH010000090">
    <property type="protein sequence ID" value="CAK8682341.1"/>
    <property type="molecule type" value="Genomic_DNA"/>
</dbReference>
<feature type="compositionally biased region" description="Polar residues" evidence="1">
    <location>
        <begin position="159"/>
        <end position="197"/>
    </location>
</feature>
<accession>A0ABP0FRR9</accession>
<evidence type="ECO:0000256" key="1">
    <source>
        <dbReference type="SAM" id="MobiDB-lite"/>
    </source>
</evidence>
<protein>
    <submittedName>
        <fullName evidence="2">Uncharacterized protein</fullName>
    </submittedName>
</protein>
<proteinExistence type="predicted"/>
<sequence>MHHKTDLTSGPAQIVVRPAVKDALFTFIRLAPGQKFVFEWRGEQWTSSHAAKALQRVCSACVPKGRNLTATMVRKCTATQIRAKNPGQREMVANHMAHLISTQETHYINPLQCDESVVAYEAIQSLNGRDTEIEGERAAEQAHQGESSSSVPNPPSPDGASSQHSPASPSKTQPAHQQDQASPDRSPQSANVAVTSPQAEGAVMIEHPGLSRMRVYGKVLFTILAFENAQRPSAVRGMIINEANEDNQ</sequence>
<dbReference type="Proteomes" id="UP001642483">
    <property type="component" value="Unassembled WGS sequence"/>
</dbReference>